<protein>
    <submittedName>
        <fullName evidence="1">Aldose 1-epimerase family protein</fullName>
    </submittedName>
</protein>
<gene>
    <name evidence="1" type="ORF">P7H43_02875</name>
</gene>
<dbReference type="GO" id="GO:0030246">
    <property type="term" value="F:carbohydrate binding"/>
    <property type="evidence" value="ECO:0007669"/>
    <property type="project" value="InterPro"/>
</dbReference>
<dbReference type="EMBL" id="JARQBJ010000001">
    <property type="protein sequence ID" value="MDT2809440.1"/>
    <property type="molecule type" value="Genomic_DNA"/>
</dbReference>
<dbReference type="InterPro" id="IPR011013">
    <property type="entry name" value="Gal_mutarotase_sf_dom"/>
</dbReference>
<dbReference type="Proteomes" id="UP001256711">
    <property type="component" value="Unassembled WGS sequence"/>
</dbReference>
<dbReference type="Pfam" id="PF01263">
    <property type="entry name" value="Aldose_epim"/>
    <property type="match status" value="1"/>
</dbReference>
<dbReference type="GO" id="GO:0016853">
    <property type="term" value="F:isomerase activity"/>
    <property type="evidence" value="ECO:0007669"/>
    <property type="project" value="InterPro"/>
</dbReference>
<dbReference type="GO" id="GO:0005975">
    <property type="term" value="P:carbohydrate metabolic process"/>
    <property type="evidence" value="ECO:0007669"/>
    <property type="project" value="InterPro"/>
</dbReference>
<dbReference type="SUPFAM" id="SSF74650">
    <property type="entry name" value="Galactose mutarotase-like"/>
    <property type="match status" value="1"/>
</dbReference>
<proteinExistence type="predicted"/>
<name>A0AAW8U0J5_9ENTE</name>
<reference evidence="1" key="1">
    <citation type="submission" date="2023-03" db="EMBL/GenBank/DDBJ databases">
        <authorList>
            <person name="Shen W."/>
            <person name="Cai J."/>
        </authorList>
    </citation>
    <scope>NUCLEOTIDE SEQUENCE</scope>
    <source>
        <strain evidence="1">B226-2</strain>
    </source>
</reference>
<dbReference type="PANTHER" id="PTHR11122">
    <property type="entry name" value="APOSPORY-ASSOCIATED PROTEIN C-RELATED"/>
    <property type="match status" value="1"/>
</dbReference>
<dbReference type="PANTHER" id="PTHR11122:SF13">
    <property type="entry name" value="GLUCOSE-6-PHOSPHATE 1-EPIMERASE"/>
    <property type="match status" value="1"/>
</dbReference>
<dbReference type="InterPro" id="IPR037481">
    <property type="entry name" value="LacX"/>
</dbReference>
<evidence type="ECO:0000313" key="1">
    <source>
        <dbReference type="EMBL" id="MDT2809440.1"/>
    </source>
</evidence>
<comment type="caution">
    <text evidence="1">The sequence shown here is derived from an EMBL/GenBank/DDBJ whole genome shotgun (WGS) entry which is preliminary data.</text>
</comment>
<organism evidence="1 2">
    <name type="scientific">Enterococcus asini</name>
    <dbReference type="NCBI Taxonomy" id="57732"/>
    <lineage>
        <taxon>Bacteria</taxon>
        <taxon>Bacillati</taxon>
        <taxon>Bacillota</taxon>
        <taxon>Bacilli</taxon>
        <taxon>Lactobacillales</taxon>
        <taxon>Enterococcaceae</taxon>
        <taxon>Enterococcus</taxon>
    </lineage>
</organism>
<dbReference type="CDD" id="cd09024">
    <property type="entry name" value="Aldose_epim_lacX"/>
    <property type="match status" value="1"/>
</dbReference>
<dbReference type="InterPro" id="IPR014718">
    <property type="entry name" value="GH-type_carb-bd"/>
</dbReference>
<dbReference type="RefSeq" id="WP_302372924.1">
    <property type="nucleotide sequence ID" value="NZ_CATYFE010000014.1"/>
</dbReference>
<sequence>MTVTIENGQLIAKIAEKGAELQSLQSRDTSREYIWQADPEYWGKHAPILFPIVGALKDGRYRYEGQEYELPRHGFARDREFTVIEQTQDSVTLQLVADEATRTVYPFDFALNVHYELGGEGLQVRYEVHNPSQKELFFSIGGHPAFNVPLEDNLTFEDYYLAFSPMKSRIELPLAGNFIDMSQRTLGATNTNLRLTHDLFQNDALIYETKGLTSVTIASEKSPHSVRVAFNDMAYVGIWTPYPKAAPFLCIEPWAGVADTTDATGELTEKLGIQKLAPGATFRTKYAIIVK</sequence>
<dbReference type="AlphaFoldDB" id="A0AAW8U0J5"/>
<dbReference type="Gene3D" id="2.70.98.10">
    <property type="match status" value="1"/>
</dbReference>
<accession>A0AAW8U0J5</accession>
<dbReference type="InterPro" id="IPR008183">
    <property type="entry name" value="Aldose_1/G6P_1-epimerase"/>
</dbReference>
<evidence type="ECO:0000313" key="2">
    <source>
        <dbReference type="Proteomes" id="UP001256711"/>
    </source>
</evidence>